<reference evidence="12 13" key="1">
    <citation type="submission" date="2017-07" db="EMBL/GenBank/DDBJ databases">
        <title>Isolation and whole genome analysis of endospore-forming bacteria from heroin.</title>
        <authorList>
            <person name="Kalinowski J."/>
            <person name="Ahrens B."/>
            <person name="Al-Dilaimi A."/>
            <person name="Winkler A."/>
            <person name="Wibberg D."/>
            <person name="Schleenbecker U."/>
            <person name="Ruckert C."/>
            <person name="Wolfel R."/>
            <person name="Grass G."/>
        </authorList>
    </citation>
    <scope>NUCLEOTIDE SEQUENCE [LARGE SCALE GENOMIC DNA]</scope>
    <source>
        <strain evidence="12 13">7509</strain>
    </source>
</reference>
<evidence type="ECO:0000256" key="5">
    <source>
        <dbReference type="ARBA" id="ARBA00023136"/>
    </source>
</evidence>
<accession>A0A268HC64</accession>
<evidence type="ECO:0000259" key="11">
    <source>
        <dbReference type="PROSITE" id="PS50885"/>
    </source>
</evidence>
<gene>
    <name evidence="12" type="ORF">CHI12_11525</name>
</gene>
<sequence>MSPSSVFMSKGPAMIRKPNASLYQLIAASRLETVMPICVIAVIAHLPFQFLDDIYKKIISFFFFTSQTFSNTDYIGERIYVQRGITMKKRHGLATRLMIVVAVITIICGAAVGTISYMTAKNELIDAGKMDLQHMANSATSLLTVLNERVENGEMTLEEAQEEARNILNGPIEDGAHDLSQSNFNYKDGAGYIIAYDNQANMVLHPTEEIGSPPADDSTKKNREDMILLAQSTDEEDADSFLSYDDTDEKSGDVREKMAYVNYFQPWNWTVGITVYTDLFYKDLESVKWFIIAVTTALTILSLVLFYFLIRPKLTQLKAVTDAATQLAAGDFREQELKETKDEIGVLSNAFTKMSGELRSLVQSIIQSSDKVSDAASELSAVSEETSASSEQVGVAVDDIANGASSQASDLETTTYHLSGFNDSIHMMTAQSDAIAQAALQTSEATTKGSNMMHDLTSANNASMQSVEAISAGMQELDKNLQQIVRITDVIENITEETNLLALNASIEAARAGEHGKGFAVVASEVRKLADQSNAATKEIQQMISSITKEAAENVARIESNKQQAEQLNHSVVATAAEFTAIEAAAEATKNAGNRLLEEIKQVTAQTNDITDSIQNASSVSEETAASVEEIAASIADQIQAVANIATSAEELTHISRQLNESIAVFKL</sequence>
<dbReference type="Gene3D" id="6.10.340.10">
    <property type="match status" value="1"/>
</dbReference>
<dbReference type="Proteomes" id="UP000216475">
    <property type="component" value="Unassembled WGS sequence"/>
</dbReference>
<keyword evidence="2" id="KW-1003">Cell membrane</keyword>
<evidence type="ECO:0000256" key="8">
    <source>
        <dbReference type="PROSITE-ProRule" id="PRU00284"/>
    </source>
</evidence>
<dbReference type="SMART" id="SM00304">
    <property type="entry name" value="HAMP"/>
    <property type="match status" value="1"/>
</dbReference>
<evidence type="ECO:0000256" key="2">
    <source>
        <dbReference type="ARBA" id="ARBA00022475"/>
    </source>
</evidence>
<comment type="subcellular location">
    <subcellularLocation>
        <location evidence="1">Cell membrane</location>
        <topology evidence="1">Multi-pass membrane protein</topology>
    </subcellularLocation>
</comment>
<dbReference type="SMART" id="SM00283">
    <property type="entry name" value="MA"/>
    <property type="match status" value="1"/>
</dbReference>
<dbReference type="EMBL" id="NPBH01000049">
    <property type="protein sequence ID" value="PAE07420.1"/>
    <property type="molecule type" value="Genomic_DNA"/>
</dbReference>
<dbReference type="PANTHER" id="PTHR32089">
    <property type="entry name" value="METHYL-ACCEPTING CHEMOTAXIS PROTEIN MCPB"/>
    <property type="match status" value="1"/>
</dbReference>
<dbReference type="InterPro" id="IPR003660">
    <property type="entry name" value="HAMP_dom"/>
</dbReference>
<evidence type="ECO:0000256" key="7">
    <source>
        <dbReference type="ARBA" id="ARBA00029447"/>
    </source>
</evidence>
<name>A0A268HC64_9BACI</name>
<dbReference type="InterPro" id="IPR004089">
    <property type="entry name" value="MCPsignal_dom"/>
</dbReference>
<feature type="domain" description="HAMP" evidence="11">
    <location>
        <begin position="311"/>
        <end position="363"/>
    </location>
</feature>
<dbReference type="Pfam" id="PF17200">
    <property type="entry name" value="sCache_2"/>
    <property type="match status" value="1"/>
</dbReference>
<keyword evidence="6 8" id="KW-0807">Transducer</keyword>
<evidence type="ECO:0000259" key="10">
    <source>
        <dbReference type="PROSITE" id="PS50111"/>
    </source>
</evidence>
<evidence type="ECO:0008006" key="14">
    <source>
        <dbReference type="Google" id="ProtNLM"/>
    </source>
</evidence>
<dbReference type="Gene3D" id="1.10.287.950">
    <property type="entry name" value="Methyl-accepting chemotaxis protein"/>
    <property type="match status" value="1"/>
</dbReference>
<dbReference type="Pfam" id="PF00015">
    <property type="entry name" value="MCPsignal"/>
    <property type="match status" value="1"/>
</dbReference>
<organism evidence="12 13">
    <name type="scientific">Terribacillus saccharophilus</name>
    <dbReference type="NCBI Taxonomy" id="361277"/>
    <lineage>
        <taxon>Bacteria</taxon>
        <taxon>Bacillati</taxon>
        <taxon>Bacillota</taxon>
        <taxon>Bacilli</taxon>
        <taxon>Bacillales</taxon>
        <taxon>Bacillaceae</taxon>
        <taxon>Terribacillus</taxon>
    </lineage>
</organism>
<evidence type="ECO:0000256" key="3">
    <source>
        <dbReference type="ARBA" id="ARBA00022692"/>
    </source>
</evidence>
<feature type="domain" description="Methyl-accepting transducer" evidence="10">
    <location>
        <begin position="382"/>
        <end position="632"/>
    </location>
</feature>
<comment type="similarity">
    <text evidence="7">Belongs to the methyl-accepting chemotaxis (MCP) protein family.</text>
</comment>
<dbReference type="PROSITE" id="PS50111">
    <property type="entry name" value="CHEMOTAXIS_TRANSDUC_2"/>
    <property type="match status" value="1"/>
</dbReference>
<comment type="caution">
    <text evidence="12">The sequence shown here is derived from an EMBL/GenBank/DDBJ whole genome shotgun (WGS) entry which is preliminary data.</text>
</comment>
<dbReference type="GO" id="GO:0007165">
    <property type="term" value="P:signal transduction"/>
    <property type="evidence" value="ECO:0007669"/>
    <property type="project" value="UniProtKB-KW"/>
</dbReference>
<protein>
    <recommendedName>
        <fullName evidence="14">Methyl-accepting chemotaxis protein</fullName>
    </recommendedName>
</protein>
<feature type="transmembrane region" description="Helical" evidence="9">
    <location>
        <begin position="289"/>
        <end position="310"/>
    </location>
</feature>
<keyword evidence="5 9" id="KW-0472">Membrane</keyword>
<dbReference type="AlphaFoldDB" id="A0A268HC64"/>
<evidence type="ECO:0000256" key="1">
    <source>
        <dbReference type="ARBA" id="ARBA00004651"/>
    </source>
</evidence>
<dbReference type="InterPro" id="IPR033480">
    <property type="entry name" value="sCache_2"/>
</dbReference>
<evidence type="ECO:0000313" key="12">
    <source>
        <dbReference type="EMBL" id="PAE07420.1"/>
    </source>
</evidence>
<keyword evidence="4 9" id="KW-1133">Transmembrane helix</keyword>
<dbReference type="CDD" id="cd06225">
    <property type="entry name" value="HAMP"/>
    <property type="match status" value="1"/>
</dbReference>
<dbReference type="GO" id="GO:0005886">
    <property type="term" value="C:plasma membrane"/>
    <property type="evidence" value="ECO:0007669"/>
    <property type="project" value="UniProtKB-SubCell"/>
</dbReference>
<proteinExistence type="inferred from homology"/>
<feature type="transmembrane region" description="Helical" evidence="9">
    <location>
        <begin position="21"/>
        <end position="46"/>
    </location>
</feature>
<evidence type="ECO:0000256" key="4">
    <source>
        <dbReference type="ARBA" id="ARBA00022989"/>
    </source>
</evidence>
<dbReference type="Gene3D" id="3.30.450.20">
    <property type="entry name" value="PAS domain"/>
    <property type="match status" value="1"/>
</dbReference>
<evidence type="ECO:0000256" key="6">
    <source>
        <dbReference type="ARBA" id="ARBA00023224"/>
    </source>
</evidence>
<dbReference type="SUPFAM" id="SSF58104">
    <property type="entry name" value="Methyl-accepting chemotaxis protein (MCP) signaling domain"/>
    <property type="match status" value="1"/>
</dbReference>
<dbReference type="Pfam" id="PF00672">
    <property type="entry name" value="HAMP"/>
    <property type="match status" value="1"/>
</dbReference>
<evidence type="ECO:0000256" key="9">
    <source>
        <dbReference type="SAM" id="Phobius"/>
    </source>
</evidence>
<dbReference type="PROSITE" id="PS50885">
    <property type="entry name" value="HAMP"/>
    <property type="match status" value="1"/>
</dbReference>
<keyword evidence="3 9" id="KW-0812">Transmembrane</keyword>
<dbReference type="PANTHER" id="PTHR32089:SF112">
    <property type="entry name" value="LYSOZYME-LIKE PROTEIN-RELATED"/>
    <property type="match status" value="1"/>
</dbReference>
<dbReference type="SMART" id="SM01049">
    <property type="entry name" value="Cache_2"/>
    <property type="match status" value="1"/>
</dbReference>
<evidence type="ECO:0000313" key="13">
    <source>
        <dbReference type="Proteomes" id="UP000216475"/>
    </source>
</evidence>
<feature type="transmembrane region" description="Helical" evidence="9">
    <location>
        <begin position="97"/>
        <end position="120"/>
    </location>
</feature>